<reference evidence="2 3" key="1">
    <citation type="submission" date="2018-08" db="EMBL/GenBank/DDBJ databases">
        <title>Sequencing the genomes of 1000 actinobacteria strains.</title>
        <authorList>
            <person name="Klenk H.-P."/>
        </authorList>
    </citation>
    <scope>NUCLEOTIDE SEQUENCE [LARGE SCALE GENOMIC DNA]</scope>
    <source>
        <strain evidence="2 3">DSM 44099</strain>
    </source>
</reference>
<feature type="transmembrane region" description="Helical" evidence="1">
    <location>
        <begin position="89"/>
        <end position="107"/>
    </location>
</feature>
<sequence>MVLASLLLAGTAVFGAIDVIATWVAAGQVNDAAPGFLQAMSALAVDDAPDWVDRVQGALNYSVAVAAGAIVVFAVLALVVRRRTQAARVAVWGAALLAVFLFGVGLANSPENFSPPDGSREVIEQAWSVLLPGWYANTRSLLITGELLTVVVASLALMRTSAGEFYRRQVAEPGLGAFLVERQGQQTD</sequence>
<feature type="transmembrane region" description="Helical" evidence="1">
    <location>
        <begin position="58"/>
        <end position="80"/>
    </location>
</feature>
<keyword evidence="1" id="KW-0812">Transmembrane</keyword>
<keyword evidence="3" id="KW-1185">Reference proteome</keyword>
<feature type="transmembrane region" description="Helical" evidence="1">
    <location>
        <begin position="140"/>
        <end position="158"/>
    </location>
</feature>
<evidence type="ECO:0000256" key="1">
    <source>
        <dbReference type="SAM" id="Phobius"/>
    </source>
</evidence>
<accession>A0A3E0A2I8</accession>
<dbReference type="Proteomes" id="UP000256913">
    <property type="component" value="Unassembled WGS sequence"/>
</dbReference>
<dbReference type="EMBL" id="QUMQ01000001">
    <property type="protein sequence ID" value="REG00491.1"/>
    <property type="molecule type" value="Genomic_DNA"/>
</dbReference>
<keyword evidence="1" id="KW-0472">Membrane</keyword>
<gene>
    <name evidence="2" type="ORF">DFJ67_6545</name>
</gene>
<evidence type="ECO:0000313" key="3">
    <source>
        <dbReference type="Proteomes" id="UP000256913"/>
    </source>
</evidence>
<proteinExistence type="predicted"/>
<name>A0A3E0A2I8_9ACTN</name>
<organism evidence="2 3">
    <name type="scientific">Asanoa ferruginea</name>
    <dbReference type="NCBI Taxonomy" id="53367"/>
    <lineage>
        <taxon>Bacteria</taxon>
        <taxon>Bacillati</taxon>
        <taxon>Actinomycetota</taxon>
        <taxon>Actinomycetes</taxon>
        <taxon>Micromonosporales</taxon>
        <taxon>Micromonosporaceae</taxon>
        <taxon>Asanoa</taxon>
    </lineage>
</organism>
<keyword evidence="1" id="KW-1133">Transmembrane helix</keyword>
<evidence type="ECO:0000313" key="2">
    <source>
        <dbReference type="EMBL" id="REG00491.1"/>
    </source>
</evidence>
<dbReference type="AlphaFoldDB" id="A0A3E0A2I8"/>
<protein>
    <submittedName>
        <fullName evidence="2">Uncharacterized protein</fullName>
    </submittedName>
</protein>
<comment type="caution">
    <text evidence="2">The sequence shown here is derived from an EMBL/GenBank/DDBJ whole genome shotgun (WGS) entry which is preliminary data.</text>
</comment>